<dbReference type="Pfam" id="PF13202">
    <property type="entry name" value="EF-hand_5"/>
    <property type="match status" value="1"/>
</dbReference>
<reference evidence="4 5" key="1">
    <citation type="submission" date="2024-05" db="EMBL/GenBank/DDBJ databases">
        <title>Three bacterial strains, DH-69, EH-24, and ECK-19 isolated from coastal sediments.</title>
        <authorList>
            <person name="Ye Y.-Q."/>
            <person name="Du Z.-J."/>
        </authorList>
    </citation>
    <scope>NUCLEOTIDE SEQUENCE [LARGE SCALE GENOMIC DNA]</scope>
    <source>
        <strain evidence="4 5">ECK-19</strain>
    </source>
</reference>
<evidence type="ECO:0000256" key="1">
    <source>
        <dbReference type="SAM" id="MobiDB-lite"/>
    </source>
</evidence>
<dbReference type="InterPro" id="IPR002048">
    <property type="entry name" value="EF_hand_dom"/>
</dbReference>
<evidence type="ECO:0000256" key="2">
    <source>
        <dbReference type="SAM" id="SignalP"/>
    </source>
</evidence>
<organism evidence="4 5">
    <name type="scientific">Hyphococcus lacteus</name>
    <dbReference type="NCBI Taxonomy" id="3143536"/>
    <lineage>
        <taxon>Bacteria</taxon>
        <taxon>Pseudomonadati</taxon>
        <taxon>Pseudomonadota</taxon>
        <taxon>Alphaproteobacteria</taxon>
        <taxon>Parvularculales</taxon>
        <taxon>Parvularculaceae</taxon>
        <taxon>Hyphococcus</taxon>
    </lineage>
</organism>
<feature type="domain" description="EF-hand" evidence="3">
    <location>
        <begin position="48"/>
        <end position="83"/>
    </location>
</feature>
<feature type="region of interest" description="Disordered" evidence="1">
    <location>
        <begin position="138"/>
        <end position="168"/>
    </location>
</feature>
<dbReference type="Proteomes" id="UP001560685">
    <property type="component" value="Unassembled WGS sequence"/>
</dbReference>
<accession>A0ABV3Z5V6</accession>
<name>A0ABV3Z5V6_9PROT</name>
<feature type="chain" id="PRO_5046829544" description="EF-hand domain-containing protein" evidence="2">
    <location>
        <begin position="22"/>
        <end position="168"/>
    </location>
</feature>
<keyword evidence="2" id="KW-0732">Signal</keyword>
<evidence type="ECO:0000259" key="3">
    <source>
        <dbReference type="PROSITE" id="PS50222"/>
    </source>
</evidence>
<feature type="compositionally biased region" description="Basic and acidic residues" evidence="1">
    <location>
        <begin position="144"/>
        <end position="153"/>
    </location>
</feature>
<evidence type="ECO:0000313" key="5">
    <source>
        <dbReference type="Proteomes" id="UP001560685"/>
    </source>
</evidence>
<sequence length="168" mass="17899">MLRSTLIGASAIAVLSASACAQETPTTEAQTTTEASIVDASQVQTRDEAKLFAESEFIQADLNADGKIDKSEFLAYASVHTPINDPALTPTDEMAEAGEVAKAPKAEVTADQAFAEISKGDEVISETEMVETRIAQFDEADADKDEKLNESERQQFASLTKPPATDAL</sequence>
<feature type="signal peptide" evidence="2">
    <location>
        <begin position="1"/>
        <end position="21"/>
    </location>
</feature>
<dbReference type="PROSITE" id="PS50222">
    <property type="entry name" value="EF_HAND_2"/>
    <property type="match status" value="1"/>
</dbReference>
<dbReference type="SUPFAM" id="SSF47473">
    <property type="entry name" value="EF-hand"/>
    <property type="match status" value="1"/>
</dbReference>
<dbReference type="RefSeq" id="WP_369314174.1">
    <property type="nucleotide sequence ID" value="NZ_JBEHZE010000001.1"/>
</dbReference>
<dbReference type="Gene3D" id="1.10.238.10">
    <property type="entry name" value="EF-hand"/>
    <property type="match status" value="1"/>
</dbReference>
<keyword evidence="5" id="KW-1185">Reference proteome</keyword>
<dbReference type="PROSITE" id="PS51257">
    <property type="entry name" value="PROKAR_LIPOPROTEIN"/>
    <property type="match status" value="1"/>
</dbReference>
<gene>
    <name evidence="4" type="ORF">ABFZ84_11580</name>
</gene>
<dbReference type="InterPro" id="IPR018247">
    <property type="entry name" value="EF_Hand_1_Ca_BS"/>
</dbReference>
<proteinExistence type="predicted"/>
<dbReference type="InterPro" id="IPR011992">
    <property type="entry name" value="EF-hand-dom_pair"/>
</dbReference>
<comment type="caution">
    <text evidence="4">The sequence shown here is derived from an EMBL/GenBank/DDBJ whole genome shotgun (WGS) entry which is preliminary data.</text>
</comment>
<dbReference type="EMBL" id="JBEHZE010000001">
    <property type="protein sequence ID" value="MEX6634185.1"/>
    <property type="molecule type" value="Genomic_DNA"/>
</dbReference>
<protein>
    <recommendedName>
        <fullName evidence="3">EF-hand domain-containing protein</fullName>
    </recommendedName>
</protein>
<evidence type="ECO:0000313" key="4">
    <source>
        <dbReference type="EMBL" id="MEX6634185.1"/>
    </source>
</evidence>
<dbReference type="PROSITE" id="PS00018">
    <property type="entry name" value="EF_HAND_1"/>
    <property type="match status" value="1"/>
</dbReference>